<keyword evidence="4" id="KW-1185">Reference proteome</keyword>
<feature type="compositionally biased region" description="Basic residues" evidence="2">
    <location>
        <begin position="64"/>
        <end position="73"/>
    </location>
</feature>
<dbReference type="InterPro" id="IPR016698">
    <property type="entry name" value="Numb/numb-like"/>
</dbReference>
<evidence type="ECO:0000256" key="2">
    <source>
        <dbReference type="SAM" id="MobiDB-lite"/>
    </source>
</evidence>
<evidence type="ECO:0000256" key="1">
    <source>
        <dbReference type="ARBA" id="ARBA00022553"/>
    </source>
</evidence>
<organism evidence="3 4">
    <name type="scientific">Halocaridina rubra</name>
    <name type="common">Hawaiian red shrimp</name>
    <dbReference type="NCBI Taxonomy" id="373956"/>
    <lineage>
        <taxon>Eukaryota</taxon>
        <taxon>Metazoa</taxon>
        <taxon>Ecdysozoa</taxon>
        <taxon>Arthropoda</taxon>
        <taxon>Crustacea</taxon>
        <taxon>Multicrustacea</taxon>
        <taxon>Malacostraca</taxon>
        <taxon>Eumalacostraca</taxon>
        <taxon>Eucarida</taxon>
        <taxon>Decapoda</taxon>
        <taxon>Pleocyemata</taxon>
        <taxon>Caridea</taxon>
        <taxon>Atyoidea</taxon>
        <taxon>Atyidae</taxon>
        <taxon>Halocaridina</taxon>
    </lineage>
</organism>
<dbReference type="GO" id="GO:0005737">
    <property type="term" value="C:cytoplasm"/>
    <property type="evidence" value="ECO:0007669"/>
    <property type="project" value="TreeGrafter"/>
</dbReference>
<reference evidence="3 4" key="1">
    <citation type="submission" date="2023-11" db="EMBL/GenBank/DDBJ databases">
        <title>Halocaridina rubra genome assembly.</title>
        <authorList>
            <person name="Smith C."/>
        </authorList>
    </citation>
    <scope>NUCLEOTIDE SEQUENCE [LARGE SCALE GENOMIC DNA]</scope>
    <source>
        <strain evidence="3">EP-1</strain>
        <tissue evidence="3">Whole</tissue>
    </source>
</reference>
<dbReference type="PANTHER" id="PTHR47368">
    <property type="entry name" value="NUMB"/>
    <property type="match status" value="1"/>
</dbReference>
<evidence type="ECO:0000313" key="3">
    <source>
        <dbReference type="EMBL" id="KAK7078005.1"/>
    </source>
</evidence>
<sequence length="100" mass="11316">MTYPGPSRPMRAQLSLVISEEKTHVPLKAVLSAPATLVSTKVEGPGGSRERRMDRLRRSFRESFRKKKDHHHHVTEASKPHQWQTDEASVRAGTCSFPVK</sequence>
<proteinExistence type="predicted"/>
<evidence type="ECO:0000313" key="4">
    <source>
        <dbReference type="Proteomes" id="UP001381693"/>
    </source>
</evidence>
<keyword evidence="1" id="KW-0597">Phosphoprotein</keyword>
<dbReference type="AlphaFoldDB" id="A0AAN8XF67"/>
<gene>
    <name evidence="3" type="ORF">SK128_023105</name>
</gene>
<accession>A0AAN8XF67</accession>
<dbReference type="EMBL" id="JAXCGZ010008073">
    <property type="protein sequence ID" value="KAK7078005.1"/>
    <property type="molecule type" value="Genomic_DNA"/>
</dbReference>
<name>A0AAN8XF67_HALRR</name>
<protein>
    <submittedName>
        <fullName evidence="3">Uncharacterized protein</fullName>
    </submittedName>
</protein>
<dbReference type="Proteomes" id="UP001381693">
    <property type="component" value="Unassembled WGS sequence"/>
</dbReference>
<feature type="region of interest" description="Disordered" evidence="2">
    <location>
        <begin position="63"/>
        <end position="100"/>
    </location>
</feature>
<comment type="caution">
    <text evidence="3">The sequence shown here is derived from an EMBL/GenBank/DDBJ whole genome shotgun (WGS) entry which is preliminary data.</text>
</comment>
<feature type="non-terminal residue" evidence="3">
    <location>
        <position position="100"/>
    </location>
</feature>
<feature type="region of interest" description="Disordered" evidence="2">
    <location>
        <begin position="35"/>
        <end position="54"/>
    </location>
</feature>
<dbReference type="PANTHER" id="PTHR47368:SF2">
    <property type="entry name" value="PID DOMAIN-CONTAINING PROTEIN"/>
    <property type="match status" value="1"/>
</dbReference>